<gene>
    <name evidence="3" type="ORF">ACFSBK_08725</name>
</gene>
<feature type="transmembrane region" description="Helical" evidence="1">
    <location>
        <begin position="143"/>
        <end position="162"/>
    </location>
</feature>
<dbReference type="Proteomes" id="UP001597285">
    <property type="component" value="Unassembled WGS sequence"/>
</dbReference>
<proteinExistence type="predicted"/>
<evidence type="ECO:0000256" key="1">
    <source>
        <dbReference type="SAM" id="Phobius"/>
    </source>
</evidence>
<keyword evidence="4" id="KW-1185">Reference proteome</keyword>
<dbReference type="GO" id="GO:0016746">
    <property type="term" value="F:acyltransferase activity"/>
    <property type="evidence" value="ECO:0007669"/>
    <property type="project" value="UniProtKB-KW"/>
</dbReference>
<feature type="transmembrane region" description="Helical" evidence="1">
    <location>
        <begin position="294"/>
        <end position="312"/>
    </location>
</feature>
<reference evidence="4" key="1">
    <citation type="journal article" date="2019" name="Int. J. Syst. Evol. Microbiol.">
        <title>The Global Catalogue of Microorganisms (GCM) 10K type strain sequencing project: providing services to taxonomists for standard genome sequencing and annotation.</title>
        <authorList>
            <consortium name="The Broad Institute Genomics Platform"/>
            <consortium name="The Broad Institute Genome Sequencing Center for Infectious Disease"/>
            <person name="Wu L."/>
            <person name="Ma J."/>
        </authorList>
    </citation>
    <scope>NUCLEOTIDE SEQUENCE [LARGE SCALE GENOMIC DNA]</scope>
    <source>
        <strain evidence="4">KCTC 42143</strain>
    </source>
</reference>
<keyword evidence="3" id="KW-0012">Acyltransferase</keyword>
<organism evidence="3 4">
    <name type="scientific">Carnobacterium antarcticum</name>
    <dbReference type="NCBI Taxonomy" id="2126436"/>
    <lineage>
        <taxon>Bacteria</taxon>
        <taxon>Bacillati</taxon>
        <taxon>Bacillota</taxon>
        <taxon>Bacilli</taxon>
        <taxon>Lactobacillales</taxon>
        <taxon>Carnobacteriaceae</taxon>
        <taxon>Carnobacterium</taxon>
    </lineage>
</organism>
<keyword evidence="1" id="KW-0472">Membrane</keyword>
<evidence type="ECO:0000313" key="4">
    <source>
        <dbReference type="Proteomes" id="UP001597285"/>
    </source>
</evidence>
<comment type="caution">
    <text evidence="3">The sequence shown here is derived from an EMBL/GenBank/DDBJ whole genome shotgun (WGS) entry which is preliminary data.</text>
</comment>
<accession>A0ABW4NPP2</accession>
<keyword evidence="1" id="KW-1133">Transmembrane helix</keyword>
<feature type="transmembrane region" description="Helical" evidence="1">
    <location>
        <begin position="168"/>
        <end position="189"/>
    </location>
</feature>
<feature type="transmembrane region" description="Helical" evidence="1">
    <location>
        <begin position="236"/>
        <end position="251"/>
    </location>
</feature>
<keyword evidence="3" id="KW-0808">Transferase</keyword>
<dbReference type="Pfam" id="PF01757">
    <property type="entry name" value="Acyl_transf_3"/>
    <property type="match status" value="1"/>
</dbReference>
<feature type="transmembrane region" description="Helical" evidence="1">
    <location>
        <begin position="37"/>
        <end position="54"/>
    </location>
</feature>
<dbReference type="InterPro" id="IPR002656">
    <property type="entry name" value="Acyl_transf_3_dom"/>
</dbReference>
<feature type="transmembrane region" description="Helical" evidence="1">
    <location>
        <begin position="115"/>
        <end position="136"/>
    </location>
</feature>
<name>A0ABW4NPP2_9LACT</name>
<keyword evidence="1" id="KW-0812">Transmembrane</keyword>
<feature type="transmembrane region" description="Helical" evidence="1">
    <location>
        <begin position="271"/>
        <end position="288"/>
    </location>
</feature>
<feature type="transmembrane region" description="Helical" evidence="1">
    <location>
        <begin position="81"/>
        <end position="100"/>
    </location>
</feature>
<feature type="transmembrane region" description="Helical" evidence="1">
    <location>
        <begin position="7"/>
        <end position="25"/>
    </location>
</feature>
<evidence type="ECO:0000259" key="2">
    <source>
        <dbReference type="Pfam" id="PF01757"/>
    </source>
</evidence>
<feature type="transmembrane region" description="Helical" evidence="1">
    <location>
        <begin position="198"/>
        <end position="216"/>
    </location>
</feature>
<dbReference type="EMBL" id="JBHUFF010000014">
    <property type="protein sequence ID" value="MFD1799930.1"/>
    <property type="molecule type" value="Genomic_DNA"/>
</dbReference>
<dbReference type="RefSeq" id="WP_058919953.1">
    <property type="nucleotide sequence ID" value="NZ_JBHSQC010000015.1"/>
</dbReference>
<protein>
    <submittedName>
        <fullName evidence="3">Acyltransferase family protein</fullName>
    </submittedName>
</protein>
<sequence>MGYNRNIDIIKGLAILFVILIHSFFDQTLLSIGGPFYIHQAVPLFLIITGYNHTMSYERNGQQTLAELYQPNLLLKKLSRILLPAVVAYIFQFIIAPFIGREANVFFYLAGRGGYGGYFVSIMIQIVFFLPFLFYLAKKNHQLMLVLSFTFNLVFELASDFFNLPPFLYRLLFFRYLFAISLGIWYFFVQKDEKSLKFIKIGALLSIPYLILVHYFNYEVPLYSFGTAWKGQDPLTFFYPLYLFHLGLTYLPKLKWNRVYEGLAQLGKKSYHIFIVQMVYFWMSASFINKTEWLFPLDLLVCITIGIGYYHLEAAYLKHKKEKALSR</sequence>
<feature type="domain" description="Acyltransferase 3" evidence="2">
    <location>
        <begin position="5"/>
        <end position="303"/>
    </location>
</feature>
<evidence type="ECO:0000313" key="3">
    <source>
        <dbReference type="EMBL" id="MFD1799930.1"/>
    </source>
</evidence>